<dbReference type="AlphaFoldDB" id="A0A0F9KAX3"/>
<dbReference type="SUPFAM" id="SSF56784">
    <property type="entry name" value="HAD-like"/>
    <property type="match status" value="1"/>
</dbReference>
<accession>A0A0F9KAX3</accession>
<dbReference type="Gene3D" id="3.40.50.1000">
    <property type="entry name" value="HAD superfamily/HAD-like"/>
    <property type="match status" value="1"/>
</dbReference>
<evidence type="ECO:0008006" key="2">
    <source>
        <dbReference type="Google" id="ProtNLM"/>
    </source>
</evidence>
<sequence length="106" mass="12259">MKIAFDVDGTLVTFRDIPRWDIIELLKTLSKYHTVIVWSGGGKDYAEMWVRKLFLGEFVSSCHTKPIADIKDNFFFDGKEKPLEKGEVDICFDDELVKLCKVNIKI</sequence>
<dbReference type="InterPro" id="IPR036412">
    <property type="entry name" value="HAD-like_sf"/>
</dbReference>
<reference evidence="1" key="1">
    <citation type="journal article" date="2015" name="Nature">
        <title>Complex archaea that bridge the gap between prokaryotes and eukaryotes.</title>
        <authorList>
            <person name="Spang A."/>
            <person name="Saw J.H."/>
            <person name="Jorgensen S.L."/>
            <person name="Zaremba-Niedzwiedzka K."/>
            <person name="Martijn J."/>
            <person name="Lind A.E."/>
            <person name="van Eijk R."/>
            <person name="Schleper C."/>
            <person name="Guy L."/>
            <person name="Ettema T.J."/>
        </authorList>
    </citation>
    <scope>NUCLEOTIDE SEQUENCE</scope>
</reference>
<protein>
    <recommendedName>
        <fullName evidence="2">FCP1 homology domain-containing protein</fullName>
    </recommendedName>
</protein>
<comment type="caution">
    <text evidence="1">The sequence shown here is derived from an EMBL/GenBank/DDBJ whole genome shotgun (WGS) entry which is preliminary data.</text>
</comment>
<organism evidence="1">
    <name type="scientific">marine sediment metagenome</name>
    <dbReference type="NCBI Taxonomy" id="412755"/>
    <lineage>
        <taxon>unclassified sequences</taxon>
        <taxon>metagenomes</taxon>
        <taxon>ecological metagenomes</taxon>
    </lineage>
</organism>
<evidence type="ECO:0000313" key="1">
    <source>
        <dbReference type="EMBL" id="KKM79314.1"/>
    </source>
</evidence>
<dbReference type="EMBL" id="LAZR01008350">
    <property type="protein sequence ID" value="KKM79314.1"/>
    <property type="molecule type" value="Genomic_DNA"/>
</dbReference>
<proteinExistence type="predicted"/>
<dbReference type="InterPro" id="IPR023214">
    <property type="entry name" value="HAD_sf"/>
</dbReference>
<name>A0A0F9KAX3_9ZZZZ</name>
<gene>
    <name evidence="1" type="ORF">LCGC14_1351070</name>
</gene>